<dbReference type="PROSITE" id="PS00518">
    <property type="entry name" value="ZF_RING_1"/>
    <property type="match status" value="1"/>
</dbReference>
<dbReference type="eggNOG" id="KOG3872">
    <property type="taxonomic scope" value="Eukaryota"/>
</dbReference>
<dbReference type="Proteomes" id="UP000008983">
    <property type="component" value="Unassembled WGS sequence"/>
</dbReference>
<keyword evidence="3" id="KW-0862">Zinc</keyword>
<dbReference type="SMART" id="SM00184">
    <property type="entry name" value="RING"/>
    <property type="match status" value="1"/>
</dbReference>
<evidence type="ECO:0000256" key="3">
    <source>
        <dbReference type="ARBA" id="ARBA00022833"/>
    </source>
</evidence>
<proteinExistence type="predicted"/>
<dbReference type="InParanoid" id="G0QWA6"/>
<evidence type="ECO:0000256" key="4">
    <source>
        <dbReference type="PROSITE-ProRule" id="PRU00175"/>
    </source>
</evidence>
<evidence type="ECO:0000313" key="7">
    <source>
        <dbReference type="Proteomes" id="UP000008983"/>
    </source>
</evidence>
<sequence length="292" mass="34553">MKSFLEKQRSNYFQKQKIINYHNQIQIVQQIVTQQLLECPICMDFFVNPVQTTCGHTFCEICLTESLLKKNICSICKADTISYSYSPNKLLSYLVFKFVNQYHDKKIIYKFYQQVNKFLKWNNERRVTDIQLNQTIDVIDKLNIWCKAEGWSSKYDEIISLGSYRLAQSGFFTKRKNIPSYNLQNSENQQGALQAVLSYGDDVDNEENSSQDEDSKYVVLSDKDDIYVSQGSLNEIQDKQKKKRRIKRDQDDEENGDLIFKKIFINNNEQIQYFQQIQKEFNKKVFGIEIEE</sequence>
<dbReference type="GO" id="GO:0008270">
    <property type="term" value="F:zinc ion binding"/>
    <property type="evidence" value="ECO:0007669"/>
    <property type="project" value="UniProtKB-KW"/>
</dbReference>
<keyword evidence="1" id="KW-0479">Metal-binding</keyword>
<dbReference type="Gene3D" id="3.30.40.10">
    <property type="entry name" value="Zinc/RING finger domain, C3HC4 (zinc finger)"/>
    <property type="match status" value="1"/>
</dbReference>
<name>G0QWA6_ICHMU</name>
<dbReference type="GeneID" id="14906613"/>
<evidence type="ECO:0000259" key="5">
    <source>
        <dbReference type="PROSITE" id="PS50089"/>
    </source>
</evidence>
<dbReference type="SUPFAM" id="SSF57850">
    <property type="entry name" value="RING/U-box"/>
    <property type="match status" value="1"/>
</dbReference>
<gene>
    <name evidence="6" type="ORF">IMG5_130520</name>
</gene>
<dbReference type="OrthoDB" id="1630758at2759"/>
<keyword evidence="2 4" id="KW-0863">Zinc-finger</keyword>
<dbReference type="InterPro" id="IPR017907">
    <property type="entry name" value="Znf_RING_CS"/>
</dbReference>
<evidence type="ECO:0000313" key="6">
    <source>
        <dbReference type="EMBL" id="EGR30501.1"/>
    </source>
</evidence>
<dbReference type="CDD" id="cd16449">
    <property type="entry name" value="RING-HC"/>
    <property type="match status" value="1"/>
</dbReference>
<protein>
    <submittedName>
        <fullName evidence="6">Zinc binding protein, putative</fullName>
    </submittedName>
</protein>
<dbReference type="Pfam" id="PF13923">
    <property type="entry name" value="zf-C3HC4_2"/>
    <property type="match status" value="1"/>
</dbReference>
<dbReference type="OMA" id="FINQHGE"/>
<reference evidence="6 7" key="1">
    <citation type="submission" date="2011-07" db="EMBL/GenBank/DDBJ databases">
        <authorList>
            <person name="Coyne R."/>
            <person name="Brami D."/>
            <person name="Johnson J."/>
            <person name="Hostetler J."/>
            <person name="Hannick L."/>
            <person name="Clark T."/>
            <person name="Cassidy-Hanley D."/>
            <person name="Inman J."/>
        </authorList>
    </citation>
    <scope>NUCLEOTIDE SEQUENCE [LARGE SCALE GENOMIC DNA]</scope>
    <source>
        <strain evidence="6 7">G5</strain>
    </source>
</reference>
<dbReference type="RefSeq" id="XP_004032088.1">
    <property type="nucleotide sequence ID" value="XM_004032040.1"/>
</dbReference>
<organism evidence="6 7">
    <name type="scientific">Ichthyophthirius multifiliis</name>
    <name type="common">White spot disease agent</name>
    <name type="synonym">Ich</name>
    <dbReference type="NCBI Taxonomy" id="5932"/>
    <lineage>
        <taxon>Eukaryota</taxon>
        <taxon>Sar</taxon>
        <taxon>Alveolata</taxon>
        <taxon>Ciliophora</taxon>
        <taxon>Intramacronucleata</taxon>
        <taxon>Oligohymenophorea</taxon>
        <taxon>Hymenostomatida</taxon>
        <taxon>Ophryoglenina</taxon>
        <taxon>Ichthyophthirius</taxon>
    </lineage>
</organism>
<dbReference type="AlphaFoldDB" id="G0QWA6"/>
<dbReference type="PROSITE" id="PS50089">
    <property type="entry name" value="ZF_RING_2"/>
    <property type="match status" value="1"/>
</dbReference>
<dbReference type="EMBL" id="GL983985">
    <property type="protein sequence ID" value="EGR30501.1"/>
    <property type="molecule type" value="Genomic_DNA"/>
</dbReference>
<feature type="domain" description="RING-type" evidence="5">
    <location>
        <begin position="39"/>
        <end position="77"/>
    </location>
</feature>
<dbReference type="STRING" id="857967.G0QWA6"/>
<dbReference type="PANTHER" id="PTHR23327">
    <property type="entry name" value="RING FINGER PROTEIN 127"/>
    <property type="match status" value="1"/>
</dbReference>
<dbReference type="InterPro" id="IPR013083">
    <property type="entry name" value="Znf_RING/FYVE/PHD"/>
</dbReference>
<dbReference type="InterPro" id="IPR001841">
    <property type="entry name" value="Znf_RING"/>
</dbReference>
<accession>G0QWA6</accession>
<keyword evidence="7" id="KW-1185">Reference proteome</keyword>
<evidence type="ECO:0000256" key="1">
    <source>
        <dbReference type="ARBA" id="ARBA00022723"/>
    </source>
</evidence>
<evidence type="ECO:0000256" key="2">
    <source>
        <dbReference type="ARBA" id="ARBA00022771"/>
    </source>
</evidence>
<dbReference type="SUPFAM" id="SSF63748">
    <property type="entry name" value="Tudor/PWWP/MBT"/>
    <property type="match status" value="1"/>
</dbReference>